<keyword evidence="3" id="KW-0813">Transport</keyword>
<keyword evidence="7 8" id="KW-0472">Membrane</keyword>
<feature type="transmembrane region" description="Helical" evidence="8">
    <location>
        <begin position="270"/>
        <end position="291"/>
    </location>
</feature>
<dbReference type="AlphaFoldDB" id="A0AAW9FN80"/>
<keyword evidence="5 8" id="KW-0812">Transmembrane</keyword>
<gene>
    <name evidence="9" type="ORF">RMR22_19190</name>
</gene>
<comment type="similarity">
    <text evidence="2">Belongs to the auxin efflux carrier (TC 2.A.69) family.</text>
</comment>
<sequence>MRRRKVPAGAEQEYAMWSILAVTIPVFTIIVIGYVAGRINLIGQKAGTGLMEYVFAISLPALIIETLSTSMMPDDNPWGYWFAYFGGVLIVWVVGMFVAGRFFGVGRREAAIHGFTAAQSNTILVGMPIILQAYGREAATPFFLLIAVHLPVMMAVATTMIEGKQDDAYWWDAAVKLLKTLVSHPILIALAIGLGLRFVGLVPSGFVIGVLKSLGDTAIPCSLIALGLSLARFGIAGDLRPAIFLSVLKLMLHPFSVWLLAFHVFRVPPVWAGVAVLFAAMPTGINSHILATRYQLAERATSTATLLTTIAAGFTISFWLFVLGV</sequence>
<comment type="subcellular location">
    <subcellularLocation>
        <location evidence="1">Cell membrane</location>
        <topology evidence="1">Multi-pass membrane protein</topology>
    </subcellularLocation>
</comment>
<comment type="caution">
    <text evidence="9">The sequence shown here is derived from an EMBL/GenBank/DDBJ whole genome shotgun (WGS) entry which is preliminary data.</text>
</comment>
<feature type="transmembrane region" description="Helical" evidence="8">
    <location>
        <begin position="78"/>
        <end position="98"/>
    </location>
</feature>
<dbReference type="EMBL" id="JAVRAF010000007">
    <property type="protein sequence ID" value="MDX8304390.1"/>
    <property type="molecule type" value="Genomic_DNA"/>
</dbReference>
<feature type="transmembrane region" description="Helical" evidence="8">
    <location>
        <begin position="49"/>
        <end position="72"/>
    </location>
</feature>
<dbReference type="InterPro" id="IPR038770">
    <property type="entry name" value="Na+/solute_symporter_sf"/>
</dbReference>
<feature type="transmembrane region" description="Helical" evidence="8">
    <location>
        <begin position="186"/>
        <end position="211"/>
    </location>
</feature>
<dbReference type="Gene3D" id="1.20.1530.20">
    <property type="match status" value="2"/>
</dbReference>
<evidence type="ECO:0000256" key="3">
    <source>
        <dbReference type="ARBA" id="ARBA00022448"/>
    </source>
</evidence>
<dbReference type="GO" id="GO:0055085">
    <property type="term" value="P:transmembrane transport"/>
    <property type="evidence" value="ECO:0007669"/>
    <property type="project" value="InterPro"/>
</dbReference>
<keyword evidence="4" id="KW-1003">Cell membrane</keyword>
<feature type="transmembrane region" description="Helical" evidence="8">
    <location>
        <begin position="14"/>
        <end position="37"/>
    </location>
</feature>
<dbReference type="PANTHER" id="PTHR36838">
    <property type="entry name" value="AUXIN EFFLUX CARRIER FAMILY PROTEIN"/>
    <property type="match status" value="1"/>
</dbReference>
<dbReference type="InterPro" id="IPR004776">
    <property type="entry name" value="Mem_transp_PIN-like"/>
</dbReference>
<accession>A0AAW9FN80</accession>
<dbReference type="GO" id="GO:0005886">
    <property type="term" value="C:plasma membrane"/>
    <property type="evidence" value="ECO:0007669"/>
    <property type="project" value="UniProtKB-SubCell"/>
</dbReference>
<proteinExistence type="inferred from homology"/>
<evidence type="ECO:0000256" key="8">
    <source>
        <dbReference type="SAM" id="Phobius"/>
    </source>
</evidence>
<evidence type="ECO:0000256" key="2">
    <source>
        <dbReference type="ARBA" id="ARBA00010145"/>
    </source>
</evidence>
<name>A0AAW9FN80_9HYPH</name>
<dbReference type="PANTHER" id="PTHR36838:SF3">
    <property type="entry name" value="TRANSPORTER AUXIN EFFLUX CARRIER EC FAMILY"/>
    <property type="match status" value="1"/>
</dbReference>
<protein>
    <submittedName>
        <fullName evidence="9">AEC family transporter</fullName>
    </submittedName>
</protein>
<feature type="transmembrane region" description="Helical" evidence="8">
    <location>
        <begin position="242"/>
        <end position="264"/>
    </location>
</feature>
<feature type="transmembrane region" description="Helical" evidence="8">
    <location>
        <begin position="110"/>
        <end position="130"/>
    </location>
</feature>
<evidence type="ECO:0000256" key="4">
    <source>
        <dbReference type="ARBA" id="ARBA00022475"/>
    </source>
</evidence>
<reference evidence="9" key="1">
    <citation type="journal article" date="2023" name="Phytobiomes J">
        <title>Deciphering the key players within the bacterial microbiota associated with aerial crown gall tumors on rhododendron: Insights into the gallobiome.</title>
        <authorList>
            <person name="Kuzmanovic N."/>
            <person name="Nesme J."/>
            <person name="Wolf J."/>
            <person name="Neumann-Schaal M."/>
            <person name="Petersen J."/>
            <person name="Fernandez-Gnecco G."/>
            <person name="Sproeer C."/>
            <person name="Bunk B."/>
            <person name="Overmann J."/>
            <person name="Sorensen S.J."/>
            <person name="Idczak E."/>
            <person name="Smalla K."/>
        </authorList>
    </citation>
    <scope>NUCLEOTIDE SEQUENCE</scope>
    <source>
        <strain evidence="9">Rho-11.1</strain>
    </source>
</reference>
<evidence type="ECO:0000256" key="5">
    <source>
        <dbReference type="ARBA" id="ARBA00022692"/>
    </source>
</evidence>
<evidence type="ECO:0000256" key="1">
    <source>
        <dbReference type="ARBA" id="ARBA00004651"/>
    </source>
</evidence>
<dbReference type="RefSeq" id="WP_320203128.1">
    <property type="nucleotide sequence ID" value="NZ_CP192782.1"/>
</dbReference>
<keyword evidence="6 8" id="KW-1133">Transmembrane helix</keyword>
<evidence type="ECO:0000313" key="9">
    <source>
        <dbReference type="EMBL" id="MDX8304390.1"/>
    </source>
</evidence>
<dbReference type="Pfam" id="PF03547">
    <property type="entry name" value="Mem_trans"/>
    <property type="match status" value="1"/>
</dbReference>
<organism evidence="9">
    <name type="scientific">Agrobacterium rosae</name>
    <dbReference type="NCBI Taxonomy" id="1972867"/>
    <lineage>
        <taxon>Bacteria</taxon>
        <taxon>Pseudomonadati</taxon>
        <taxon>Pseudomonadota</taxon>
        <taxon>Alphaproteobacteria</taxon>
        <taxon>Hyphomicrobiales</taxon>
        <taxon>Rhizobiaceae</taxon>
        <taxon>Rhizobium/Agrobacterium group</taxon>
        <taxon>Agrobacterium</taxon>
    </lineage>
</organism>
<evidence type="ECO:0000256" key="6">
    <source>
        <dbReference type="ARBA" id="ARBA00022989"/>
    </source>
</evidence>
<feature type="transmembrane region" description="Helical" evidence="8">
    <location>
        <begin position="303"/>
        <end position="322"/>
    </location>
</feature>
<evidence type="ECO:0000256" key="7">
    <source>
        <dbReference type="ARBA" id="ARBA00023136"/>
    </source>
</evidence>
<feature type="transmembrane region" description="Helical" evidence="8">
    <location>
        <begin position="142"/>
        <end position="161"/>
    </location>
</feature>
<feature type="transmembrane region" description="Helical" evidence="8">
    <location>
        <begin position="217"/>
        <end position="235"/>
    </location>
</feature>